<sequence>MSSESLSAFIVGASGAVGKRLVQVLSKDNNFSRIVLLGRRTLELEEPSQKVEQRVIDFEKLDEHRAAFDGFDVGFCALGTTRAKSGAKGFYRVDHDYIVESAKLAKAGGTKTFCLVSSGGANENSPFLYMKTKGQVEREITEMGFDRLVIAQPGVLEGPREEFRFAEAAAKFFLKPMKLFTNNLAIETIDVAKALTLCSLQKGASNRVEIIQNADLIKMARSYDEKK</sequence>
<evidence type="ECO:0000313" key="5">
    <source>
        <dbReference type="WBParaSite" id="MBELARI_LOCUS6241"/>
    </source>
</evidence>
<dbReference type="InterPro" id="IPR000534">
    <property type="entry name" value="Semialdehyde_DH_NAD-bd"/>
</dbReference>
<dbReference type="Pfam" id="PF13460">
    <property type="entry name" value="NAD_binding_10"/>
    <property type="match status" value="1"/>
</dbReference>
<dbReference type="InterPro" id="IPR036291">
    <property type="entry name" value="NAD(P)-bd_dom_sf"/>
</dbReference>
<name>A0AAF3FGY1_9BILA</name>
<dbReference type="Proteomes" id="UP000887575">
    <property type="component" value="Unassembled WGS sequence"/>
</dbReference>
<protein>
    <recommendedName>
        <fullName evidence="2">Protein HTATIP2</fullName>
    </recommendedName>
</protein>
<feature type="domain" description="Semialdehyde dehydrogenase NAD-binding" evidence="3">
    <location>
        <begin position="7"/>
        <end position="105"/>
    </location>
</feature>
<dbReference type="GO" id="GO:0016620">
    <property type="term" value="F:oxidoreductase activity, acting on the aldehyde or oxo group of donors, NAD or NADP as acceptor"/>
    <property type="evidence" value="ECO:0007669"/>
    <property type="project" value="InterPro"/>
</dbReference>
<dbReference type="GO" id="GO:1901607">
    <property type="term" value="P:alpha-amino acid biosynthetic process"/>
    <property type="evidence" value="ECO:0007669"/>
    <property type="project" value="UniProtKB-ARBA"/>
</dbReference>
<dbReference type="GO" id="GO:0051170">
    <property type="term" value="P:import into nucleus"/>
    <property type="evidence" value="ECO:0007669"/>
    <property type="project" value="TreeGrafter"/>
</dbReference>
<dbReference type="PANTHER" id="PTHR14097:SF7">
    <property type="entry name" value="OXIDOREDUCTASE HTATIP2"/>
    <property type="match status" value="1"/>
</dbReference>
<organism evidence="4 5">
    <name type="scientific">Mesorhabditis belari</name>
    <dbReference type="NCBI Taxonomy" id="2138241"/>
    <lineage>
        <taxon>Eukaryota</taxon>
        <taxon>Metazoa</taxon>
        <taxon>Ecdysozoa</taxon>
        <taxon>Nematoda</taxon>
        <taxon>Chromadorea</taxon>
        <taxon>Rhabditida</taxon>
        <taxon>Rhabditina</taxon>
        <taxon>Rhabditomorpha</taxon>
        <taxon>Rhabditoidea</taxon>
        <taxon>Rhabditidae</taxon>
        <taxon>Mesorhabditinae</taxon>
        <taxon>Mesorhabditis</taxon>
    </lineage>
</organism>
<reference evidence="5" key="1">
    <citation type="submission" date="2024-02" db="UniProtKB">
        <authorList>
            <consortium name="WormBaseParasite"/>
        </authorList>
    </citation>
    <scope>IDENTIFICATION</scope>
</reference>
<dbReference type="GO" id="GO:0005737">
    <property type="term" value="C:cytoplasm"/>
    <property type="evidence" value="ECO:0007669"/>
    <property type="project" value="TreeGrafter"/>
</dbReference>
<dbReference type="InterPro" id="IPR016040">
    <property type="entry name" value="NAD(P)-bd_dom"/>
</dbReference>
<proteinExistence type="predicted"/>
<evidence type="ECO:0000259" key="3">
    <source>
        <dbReference type="SMART" id="SM00859"/>
    </source>
</evidence>
<dbReference type="AlphaFoldDB" id="A0AAF3FGY1"/>
<evidence type="ECO:0000313" key="4">
    <source>
        <dbReference type="Proteomes" id="UP000887575"/>
    </source>
</evidence>
<dbReference type="Gene3D" id="3.40.50.720">
    <property type="entry name" value="NAD(P)-binding Rossmann-like Domain"/>
    <property type="match status" value="1"/>
</dbReference>
<dbReference type="SUPFAM" id="SSF51735">
    <property type="entry name" value="NAD(P)-binding Rossmann-fold domains"/>
    <property type="match status" value="1"/>
</dbReference>
<keyword evidence="4" id="KW-1185">Reference proteome</keyword>
<dbReference type="GO" id="GO:0051287">
    <property type="term" value="F:NAD binding"/>
    <property type="evidence" value="ECO:0007669"/>
    <property type="project" value="InterPro"/>
</dbReference>
<dbReference type="SMART" id="SM00859">
    <property type="entry name" value="Semialdhyde_dh"/>
    <property type="match status" value="1"/>
</dbReference>
<accession>A0AAF3FGY1</accession>
<evidence type="ECO:0000256" key="2">
    <source>
        <dbReference type="ARBA" id="ARBA00093604"/>
    </source>
</evidence>
<comment type="subunit">
    <text evidence="1">Monomer. Forms homodimers during oxidative stress. Interacts (via N-terminus) with elongation factor EEF1A1 (via middle-region); the interaction is direct and competes with EEF1A1 binding to guanyl-nucleotide exchange factor EEF1B2, thereby inhibiting GDP for GTP exchange and reactivation of EEF1A1. Interacts with nuclear transport receptors XPO4, IPO5/RANBP5, IPO7, IPO9 and KPNB1 as well as GCN1L1/GCN1 and LRPPRC probably through their HEAT repeats. Binds NCOA5/CIA.</text>
</comment>
<dbReference type="WBParaSite" id="MBELARI_LOCUS6241">
    <property type="protein sequence ID" value="MBELARI_LOCUS6241"/>
    <property type="gene ID" value="MBELARI_LOCUS6241"/>
</dbReference>
<dbReference type="PANTHER" id="PTHR14097">
    <property type="entry name" value="OXIDOREDUCTASE HTATIP2"/>
    <property type="match status" value="1"/>
</dbReference>
<evidence type="ECO:0000256" key="1">
    <source>
        <dbReference type="ARBA" id="ARBA00093483"/>
    </source>
</evidence>